<dbReference type="Gene3D" id="3.10.310.30">
    <property type="match status" value="1"/>
</dbReference>
<feature type="domain" description="DDH" evidence="1">
    <location>
        <begin position="26"/>
        <end position="167"/>
    </location>
</feature>
<name>A0A6J6QY92_9ZZZZ</name>
<dbReference type="InterPro" id="IPR051319">
    <property type="entry name" value="Oligoribo/pAp-PDE_c-di-AMP_PDE"/>
</dbReference>
<gene>
    <name evidence="3" type="ORF">UFOPK2683_00055</name>
    <name evidence="4" type="ORF">UFOPK3605_01577</name>
    <name evidence="5" type="ORF">UFOPK3897_01353</name>
    <name evidence="6" type="ORF">UFOPK4121_01549</name>
</gene>
<dbReference type="PANTHER" id="PTHR47618">
    <property type="entry name" value="BIFUNCTIONAL OLIGORIBONUCLEASE AND PAP PHOSPHATASE NRNA"/>
    <property type="match status" value="1"/>
</dbReference>
<evidence type="ECO:0000313" key="6">
    <source>
        <dbReference type="EMBL" id="CAB5032577.1"/>
    </source>
</evidence>
<evidence type="ECO:0000313" key="5">
    <source>
        <dbReference type="EMBL" id="CAB4984933.1"/>
    </source>
</evidence>
<dbReference type="EMBL" id="CAFBPQ010000079">
    <property type="protein sequence ID" value="CAB5032577.1"/>
    <property type="molecule type" value="Genomic_DNA"/>
</dbReference>
<dbReference type="EMBL" id="CAFBMM010000131">
    <property type="protein sequence ID" value="CAB4919407.1"/>
    <property type="molecule type" value="Genomic_DNA"/>
</dbReference>
<dbReference type="GO" id="GO:0003676">
    <property type="term" value="F:nucleic acid binding"/>
    <property type="evidence" value="ECO:0007669"/>
    <property type="project" value="InterPro"/>
</dbReference>
<accession>A0A6J6QY92</accession>
<protein>
    <submittedName>
        <fullName evidence="3">Unannotated protein</fullName>
    </submittedName>
</protein>
<proteinExistence type="predicted"/>
<dbReference type="Gene3D" id="3.90.1640.10">
    <property type="entry name" value="inorganic pyrophosphatase (n-terminal core)"/>
    <property type="match status" value="1"/>
</dbReference>
<sequence length="334" mass="35322">MSPARAAGSDKAVVAAAAALRDASEIALACHVGPDGDALGSTLGLFHVLRAAGRPVVASFPDPFVVGPTFTGLPGLEDLVPPDKFPAAPEVMVTFDCGSLDRLGNLEPAARAASELIVVDHHLSNDSYGTINLIEPDAAASASVVLKLIDELGLELNRDAAFCLYVALISDTGRFQYENTTPAVFEMARRLTEFDLPVADLSRQLFEVDSFAYLRLLGEVLNGVELDSEFNLIWAVATNEMYERHGVKREEAEGLIDIVRRAAESEVALLLREEPDSTTRGSLRSLGGVDVLAIAQTFGGGGHRLAAGFSSDKPPLEVLALVRSELGAVGGKNG</sequence>
<dbReference type="InterPro" id="IPR001667">
    <property type="entry name" value="DDH_dom"/>
</dbReference>
<dbReference type="Pfam" id="PF01368">
    <property type="entry name" value="DHH"/>
    <property type="match status" value="1"/>
</dbReference>
<evidence type="ECO:0000313" key="4">
    <source>
        <dbReference type="EMBL" id="CAB4919407.1"/>
    </source>
</evidence>
<dbReference type="EMBL" id="CAFBOF010000040">
    <property type="protein sequence ID" value="CAB4984933.1"/>
    <property type="molecule type" value="Genomic_DNA"/>
</dbReference>
<reference evidence="3" key="1">
    <citation type="submission" date="2020-05" db="EMBL/GenBank/DDBJ databases">
        <authorList>
            <person name="Chiriac C."/>
            <person name="Salcher M."/>
            <person name="Ghai R."/>
            <person name="Kavagutti S V."/>
        </authorList>
    </citation>
    <scope>NUCLEOTIDE SEQUENCE</scope>
</reference>
<dbReference type="AlphaFoldDB" id="A0A6J6QY92"/>
<dbReference type="SUPFAM" id="SSF64182">
    <property type="entry name" value="DHH phosphoesterases"/>
    <property type="match status" value="1"/>
</dbReference>
<dbReference type="InterPro" id="IPR038763">
    <property type="entry name" value="DHH_sf"/>
</dbReference>
<dbReference type="InterPro" id="IPR003156">
    <property type="entry name" value="DHHA1_dom"/>
</dbReference>
<evidence type="ECO:0000313" key="3">
    <source>
        <dbReference type="EMBL" id="CAB4712134.1"/>
    </source>
</evidence>
<evidence type="ECO:0000259" key="1">
    <source>
        <dbReference type="Pfam" id="PF01368"/>
    </source>
</evidence>
<organism evidence="3">
    <name type="scientific">freshwater metagenome</name>
    <dbReference type="NCBI Taxonomy" id="449393"/>
    <lineage>
        <taxon>unclassified sequences</taxon>
        <taxon>metagenomes</taxon>
        <taxon>ecological metagenomes</taxon>
    </lineage>
</organism>
<feature type="domain" description="DHHA1" evidence="2">
    <location>
        <begin position="244"/>
        <end position="313"/>
    </location>
</feature>
<dbReference type="PANTHER" id="PTHR47618:SF1">
    <property type="entry name" value="BIFUNCTIONAL OLIGORIBONUCLEASE AND PAP PHOSPHATASE NRNA"/>
    <property type="match status" value="1"/>
</dbReference>
<dbReference type="Pfam" id="PF02272">
    <property type="entry name" value="DHHA1"/>
    <property type="match status" value="1"/>
</dbReference>
<evidence type="ECO:0000259" key="2">
    <source>
        <dbReference type="Pfam" id="PF02272"/>
    </source>
</evidence>
<dbReference type="EMBL" id="CAEZYK010000002">
    <property type="protein sequence ID" value="CAB4712134.1"/>
    <property type="molecule type" value="Genomic_DNA"/>
</dbReference>